<evidence type="ECO:0000256" key="8">
    <source>
        <dbReference type="SAM" id="Phobius"/>
    </source>
</evidence>
<feature type="transmembrane region" description="Helical" evidence="8">
    <location>
        <begin position="216"/>
        <end position="235"/>
    </location>
</feature>
<accession>A0ABN1T8D5</accession>
<dbReference type="EMBL" id="BAAALD010000001">
    <property type="protein sequence ID" value="GAA1069374.1"/>
    <property type="molecule type" value="Genomic_DNA"/>
</dbReference>
<evidence type="ECO:0000259" key="9">
    <source>
        <dbReference type="Pfam" id="PF13231"/>
    </source>
</evidence>
<evidence type="ECO:0000256" key="5">
    <source>
        <dbReference type="ARBA" id="ARBA00022692"/>
    </source>
</evidence>
<gene>
    <name evidence="10" type="ORF">GCM10009663_01600</name>
</gene>
<evidence type="ECO:0000256" key="7">
    <source>
        <dbReference type="ARBA" id="ARBA00023136"/>
    </source>
</evidence>
<comment type="subcellular location">
    <subcellularLocation>
        <location evidence="1">Cell membrane</location>
        <topology evidence="1">Multi-pass membrane protein</topology>
    </subcellularLocation>
</comment>
<dbReference type="Proteomes" id="UP001499987">
    <property type="component" value="Unassembled WGS sequence"/>
</dbReference>
<dbReference type="Pfam" id="PF13231">
    <property type="entry name" value="PMT_2"/>
    <property type="match status" value="1"/>
</dbReference>
<dbReference type="RefSeq" id="WP_344621475.1">
    <property type="nucleotide sequence ID" value="NZ_BAAALD010000001.1"/>
</dbReference>
<dbReference type="PANTHER" id="PTHR33908">
    <property type="entry name" value="MANNOSYLTRANSFERASE YKCB-RELATED"/>
    <property type="match status" value="1"/>
</dbReference>
<feature type="transmembrane region" description="Helical" evidence="8">
    <location>
        <begin position="242"/>
        <end position="259"/>
    </location>
</feature>
<keyword evidence="6 8" id="KW-1133">Transmembrane helix</keyword>
<feature type="transmembrane region" description="Helical" evidence="8">
    <location>
        <begin position="271"/>
        <end position="290"/>
    </location>
</feature>
<keyword evidence="11" id="KW-1185">Reference proteome</keyword>
<proteinExistence type="predicted"/>
<dbReference type="InterPro" id="IPR038731">
    <property type="entry name" value="RgtA/B/C-like"/>
</dbReference>
<name>A0ABN1T8D5_9ACTN</name>
<keyword evidence="5 8" id="KW-0812">Transmembrane</keyword>
<keyword evidence="4" id="KW-0808">Transferase</keyword>
<evidence type="ECO:0000256" key="4">
    <source>
        <dbReference type="ARBA" id="ARBA00022679"/>
    </source>
</evidence>
<dbReference type="PANTHER" id="PTHR33908:SF3">
    <property type="entry name" value="UNDECAPRENYL PHOSPHATE-ALPHA-4-AMINO-4-DEOXY-L-ARABINOSE ARABINOSYL TRANSFERASE"/>
    <property type="match status" value="1"/>
</dbReference>
<feature type="transmembrane region" description="Helical" evidence="8">
    <location>
        <begin position="170"/>
        <end position="190"/>
    </location>
</feature>
<keyword evidence="2" id="KW-1003">Cell membrane</keyword>
<sequence length="470" mass="52132">MWQDELATWASASRSTRDLLGMLHNVDAVHGTYYLLIHEWIRVFGDSLTSMRMPGVLAVTGAAVCVALTGQRLFGPRSGLTAGLLFAVVPAVSRYAQEVRSYALVAGAVAAATLFLFRSLERPTWPRWLGYACCLTAAGAFHLASLTFLSGHAAVVLLRWRDGRDGRLPLRWLVSVTASAASLLPLVLIGQRQLHRQLGWIERPTFAKTWRMWPELFYSAPVSLVLLVLALLPLLQRRRRPAVEAALLTVLPLVVLWVVSHGEISYWLNRYLFFTVPAWAVLAGAGAAALRPRLLTVGALVLVTALGVPDQRFVRQADSHSWYSYPMAVPYGGSPSTPDFMGAGDVIAQGQRPGDGIVYSRGPWFDHYLDAGVRYALPRSLDMRDVFLAESAAHRRDLWTLECSNSAECLGDEPRLWVVTLGSVPERTDRRLDGPDIKLIKPEIDALNQAYEVERIVQLRDVTVTLMVRR</sequence>
<evidence type="ECO:0000313" key="10">
    <source>
        <dbReference type="EMBL" id="GAA1069374.1"/>
    </source>
</evidence>
<dbReference type="InterPro" id="IPR050297">
    <property type="entry name" value="LipidA_mod_glycosyltrf_83"/>
</dbReference>
<keyword evidence="7 8" id="KW-0472">Membrane</keyword>
<evidence type="ECO:0000256" key="6">
    <source>
        <dbReference type="ARBA" id="ARBA00022989"/>
    </source>
</evidence>
<evidence type="ECO:0000313" key="11">
    <source>
        <dbReference type="Proteomes" id="UP001499987"/>
    </source>
</evidence>
<reference evidence="10 11" key="1">
    <citation type="journal article" date="2019" name="Int. J. Syst. Evol. Microbiol.">
        <title>The Global Catalogue of Microorganisms (GCM) 10K type strain sequencing project: providing services to taxonomists for standard genome sequencing and annotation.</title>
        <authorList>
            <consortium name="The Broad Institute Genomics Platform"/>
            <consortium name="The Broad Institute Genome Sequencing Center for Infectious Disease"/>
            <person name="Wu L."/>
            <person name="Ma J."/>
        </authorList>
    </citation>
    <scope>NUCLEOTIDE SEQUENCE [LARGE SCALE GENOMIC DNA]</scope>
    <source>
        <strain evidence="10 11">JCM 13002</strain>
    </source>
</reference>
<evidence type="ECO:0000256" key="2">
    <source>
        <dbReference type="ARBA" id="ARBA00022475"/>
    </source>
</evidence>
<comment type="caution">
    <text evidence="10">The sequence shown here is derived from an EMBL/GenBank/DDBJ whole genome shotgun (WGS) entry which is preliminary data.</text>
</comment>
<protein>
    <recommendedName>
        <fullName evidence="9">Glycosyltransferase RgtA/B/C/D-like domain-containing protein</fullName>
    </recommendedName>
</protein>
<evidence type="ECO:0000256" key="1">
    <source>
        <dbReference type="ARBA" id="ARBA00004651"/>
    </source>
</evidence>
<feature type="transmembrane region" description="Helical" evidence="8">
    <location>
        <begin position="129"/>
        <end position="158"/>
    </location>
</feature>
<feature type="domain" description="Glycosyltransferase RgtA/B/C/D-like" evidence="9">
    <location>
        <begin position="37"/>
        <end position="173"/>
    </location>
</feature>
<organism evidence="10 11">
    <name type="scientific">Kitasatospora arboriphila</name>
    <dbReference type="NCBI Taxonomy" id="258052"/>
    <lineage>
        <taxon>Bacteria</taxon>
        <taxon>Bacillati</taxon>
        <taxon>Actinomycetota</taxon>
        <taxon>Actinomycetes</taxon>
        <taxon>Kitasatosporales</taxon>
        <taxon>Streptomycetaceae</taxon>
        <taxon>Kitasatospora</taxon>
    </lineage>
</organism>
<evidence type="ECO:0000256" key="3">
    <source>
        <dbReference type="ARBA" id="ARBA00022676"/>
    </source>
</evidence>
<feature type="transmembrane region" description="Helical" evidence="8">
    <location>
        <begin position="101"/>
        <end position="117"/>
    </location>
</feature>
<keyword evidence="3" id="KW-0328">Glycosyltransferase</keyword>